<dbReference type="PANTHER" id="PTHR31286:SF99">
    <property type="entry name" value="DUF4283 DOMAIN-CONTAINING PROTEIN"/>
    <property type="match status" value="1"/>
</dbReference>
<evidence type="ECO:0000313" key="2">
    <source>
        <dbReference type="EMBL" id="KAL0009628.1"/>
    </source>
</evidence>
<sequence length="190" mass="21941">MFLSSKIRELWKQFGRTKCIDLGHDFFLIKFECKEDIDKVLEGGPWFIGQQFLTIRLWEPEFKASEASFSSVAVWIRLPELLIEYYVPVVLRKIGEAIGLVLRIDAHTANGARGRFPRLCVQVNLDKPLIKMEKIGWIALIVLYEGLNALCFECGRIKHRKEVCPYVIKDPQAEDPQAYPFDARQVQKLG</sequence>
<accession>A0AAW2DIS5</accession>
<evidence type="ECO:0000313" key="3">
    <source>
        <dbReference type="Proteomes" id="UP001459277"/>
    </source>
</evidence>
<dbReference type="Pfam" id="PF14111">
    <property type="entry name" value="DUF4283"/>
    <property type="match status" value="1"/>
</dbReference>
<gene>
    <name evidence="2" type="ORF">SO802_011130</name>
</gene>
<proteinExistence type="predicted"/>
<comment type="caution">
    <text evidence="2">The sequence shown here is derived from an EMBL/GenBank/DDBJ whole genome shotgun (WGS) entry which is preliminary data.</text>
</comment>
<dbReference type="InterPro" id="IPR040256">
    <property type="entry name" value="At4g02000-like"/>
</dbReference>
<keyword evidence="3" id="KW-1185">Reference proteome</keyword>
<protein>
    <recommendedName>
        <fullName evidence="1">DUF4283 domain-containing protein</fullName>
    </recommendedName>
</protein>
<feature type="domain" description="DUF4283" evidence="1">
    <location>
        <begin position="5"/>
        <end position="65"/>
    </location>
</feature>
<organism evidence="2 3">
    <name type="scientific">Lithocarpus litseifolius</name>
    <dbReference type="NCBI Taxonomy" id="425828"/>
    <lineage>
        <taxon>Eukaryota</taxon>
        <taxon>Viridiplantae</taxon>
        <taxon>Streptophyta</taxon>
        <taxon>Embryophyta</taxon>
        <taxon>Tracheophyta</taxon>
        <taxon>Spermatophyta</taxon>
        <taxon>Magnoliopsida</taxon>
        <taxon>eudicotyledons</taxon>
        <taxon>Gunneridae</taxon>
        <taxon>Pentapetalae</taxon>
        <taxon>rosids</taxon>
        <taxon>fabids</taxon>
        <taxon>Fagales</taxon>
        <taxon>Fagaceae</taxon>
        <taxon>Lithocarpus</taxon>
    </lineage>
</organism>
<evidence type="ECO:0000259" key="1">
    <source>
        <dbReference type="Pfam" id="PF14111"/>
    </source>
</evidence>
<dbReference type="Proteomes" id="UP001459277">
    <property type="component" value="Unassembled WGS sequence"/>
</dbReference>
<dbReference type="PANTHER" id="PTHR31286">
    <property type="entry name" value="GLYCINE-RICH CELL WALL STRUCTURAL PROTEIN 1.8-LIKE"/>
    <property type="match status" value="1"/>
</dbReference>
<name>A0AAW2DIS5_9ROSI</name>
<dbReference type="AlphaFoldDB" id="A0AAW2DIS5"/>
<dbReference type="InterPro" id="IPR025558">
    <property type="entry name" value="DUF4283"/>
</dbReference>
<reference evidence="2 3" key="1">
    <citation type="submission" date="2024-01" db="EMBL/GenBank/DDBJ databases">
        <title>A telomere-to-telomere, gap-free genome of sweet tea (Lithocarpus litseifolius).</title>
        <authorList>
            <person name="Zhou J."/>
        </authorList>
    </citation>
    <scope>NUCLEOTIDE SEQUENCE [LARGE SCALE GENOMIC DNA]</scope>
    <source>
        <strain evidence="2">Zhou-2022a</strain>
        <tissue evidence="2">Leaf</tissue>
    </source>
</reference>
<dbReference type="EMBL" id="JAZDWU010000003">
    <property type="protein sequence ID" value="KAL0009628.1"/>
    <property type="molecule type" value="Genomic_DNA"/>
</dbReference>